<dbReference type="PANTHER" id="PTHR33910:SF1">
    <property type="entry name" value="PROTEIN TRANSLOCASE SUBUNIT SECE"/>
    <property type="match status" value="1"/>
</dbReference>
<evidence type="ECO:0000256" key="1">
    <source>
        <dbReference type="ARBA" id="ARBA00004370"/>
    </source>
</evidence>
<dbReference type="EMBL" id="LGFO01000132">
    <property type="protein sequence ID" value="KUK36252.1"/>
    <property type="molecule type" value="Genomic_DNA"/>
</dbReference>
<dbReference type="GO" id="GO:0009306">
    <property type="term" value="P:protein secretion"/>
    <property type="evidence" value="ECO:0007669"/>
    <property type="project" value="UniProtKB-UniRule"/>
</dbReference>
<evidence type="ECO:0000256" key="4">
    <source>
        <dbReference type="ARBA" id="ARBA00022692"/>
    </source>
</evidence>
<keyword evidence="3 9" id="KW-1003">Cell membrane</keyword>
<evidence type="ECO:0000256" key="3">
    <source>
        <dbReference type="ARBA" id="ARBA00022475"/>
    </source>
</evidence>
<sequence length="162" mass="17951">MSQVRKKAGAVKKNKNISAEMVKEQPDLGKDEHPAETRAQQGRLRSILRLVKKGETKAGEEKAPVGQQEARKTPARGKGAGPKEGRSPRTREGKERPKKSFFRDAAKFFQSVWGELKKVHWPTRSETAAYTVVVISSVVIVALLILVADTILSKLVELLLQL</sequence>
<dbReference type="GO" id="GO:0043952">
    <property type="term" value="P:protein transport by the Sec complex"/>
    <property type="evidence" value="ECO:0007669"/>
    <property type="project" value="UniProtKB-UniRule"/>
</dbReference>
<dbReference type="Proteomes" id="UP000053326">
    <property type="component" value="Unassembled WGS sequence"/>
</dbReference>
<keyword evidence="7 9" id="KW-0811">Translocation</keyword>
<dbReference type="GO" id="GO:0005886">
    <property type="term" value="C:plasma membrane"/>
    <property type="evidence" value="ECO:0007669"/>
    <property type="project" value="UniProtKB-SubCell"/>
</dbReference>
<evidence type="ECO:0000313" key="12">
    <source>
        <dbReference type="Proteomes" id="UP000053326"/>
    </source>
</evidence>
<comment type="caution">
    <text evidence="11">The sequence shown here is derived from an EMBL/GenBank/DDBJ whole genome shotgun (WGS) entry which is preliminary data.</text>
</comment>
<dbReference type="GO" id="GO:0065002">
    <property type="term" value="P:intracellular protein transmembrane transport"/>
    <property type="evidence" value="ECO:0007669"/>
    <property type="project" value="UniProtKB-UniRule"/>
</dbReference>
<dbReference type="GO" id="GO:0006605">
    <property type="term" value="P:protein targeting"/>
    <property type="evidence" value="ECO:0007669"/>
    <property type="project" value="UniProtKB-UniRule"/>
</dbReference>
<dbReference type="Pfam" id="PF00584">
    <property type="entry name" value="SecE"/>
    <property type="match status" value="1"/>
</dbReference>
<evidence type="ECO:0000256" key="6">
    <source>
        <dbReference type="ARBA" id="ARBA00022989"/>
    </source>
</evidence>
<comment type="subcellular location">
    <subcellularLocation>
        <location evidence="9">Cell membrane</location>
        <topology evidence="9">Single-pass membrane protein</topology>
    </subcellularLocation>
    <subcellularLocation>
        <location evidence="1">Membrane</location>
    </subcellularLocation>
</comment>
<protein>
    <recommendedName>
        <fullName evidence="9">Protein translocase subunit SecE</fullName>
    </recommendedName>
</protein>
<feature type="compositionally biased region" description="Basic residues" evidence="10">
    <location>
        <begin position="1"/>
        <end position="15"/>
    </location>
</feature>
<dbReference type="NCBIfam" id="TIGR00964">
    <property type="entry name" value="secE_bact"/>
    <property type="match status" value="1"/>
</dbReference>
<organism evidence="11 12">
    <name type="scientific">Thermacetogenium phaeum</name>
    <dbReference type="NCBI Taxonomy" id="85874"/>
    <lineage>
        <taxon>Bacteria</taxon>
        <taxon>Bacillati</taxon>
        <taxon>Bacillota</taxon>
        <taxon>Clostridia</taxon>
        <taxon>Thermoanaerobacterales</taxon>
        <taxon>Thermoanaerobacteraceae</taxon>
        <taxon>Thermacetogenium</taxon>
    </lineage>
</organism>
<feature type="compositionally biased region" description="Basic and acidic residues" evidence="10">
    <location>
        <begin position="52"/>
        <end position="63"/>
    </location>
</feature>
<proteinExistence type="inferred from homology"/>
<reference evidence="12" key="1">
    <citation type="journal article" date="2015" name="MBio">
        <title>Genome-Resolved Metagenomic Analysis Reveals Roles for Candidate Phyla and Other Microbial Community Members in Biogeochemical Transformations in Oil Reservoirs.</title>
        <authorList>
            <person name="Hu P."/>
            <person name="Tom L."/>
            <person name="Singh A."/>
            <person name="Thomas B.C."/>
            <person name="Baker B.J."/>
            <person name="Piceno Y.M."/>
            <person name="Andersen G.L."/>
            <person name="Banfield J.F."/>
        </authorList>
    </citation>
    <scope>NUCLEOTIDE SEQUENCE [LARGE SCALE GENOMIC DNA]</scope>
</reference>
<dbReference type="InterPro" id="IPR001901">
    <property type="entry name" value="Translocase_SecE/Sec61-g"/>
</dbReference>
<evidence type="ECO:0000313" key="11">
    <source>
        <dbReference type="EMBL" id="KUK36252.1"/>
    </source>
</evidence>
<dbReference type="Gene3D" id="1.20.5.1030">
    <property type="entry name" value="Preprotein translocase secy subunit"/>
    <property type="match status" value="1"/>
</dbReference>
<evidence type="ECO:0000256" key="10">
    <source>
        <dbReference type="SAM" id="MobiDB-lite"/>
    </source>
</evidence>
<keyword evidence="5 9" id="KW-0653">Protein transport</keyword>
<dbReference type="HAMAP" id="MF_00422">
    <property type="entry name" value="SecE"/>
    <property type="match status" value="1"/>
</dbReference>
<keyword evidence="2 9" id="KW-0813">Transport</keyword>
<comment type="similarity">
    <text evidence="9">Belongs to the SecE/SEC61-gamma family.</text>
</comment>
<gene>
    <name evidence="9" type="primary">secE</name>
    <name evidence="11" type="ORF">XD66_1043</name>
</gene>
<evidence type="ECO:0000256" key="7">
    <source>
        <dbReference type="ARBA" id="ARBA00023010"/>
    </source>
</evidence>
<dbReference type="AlphaFoldDB" id="A0A101FFV4"/>
<dbReference type="PANTHER" id="PTHR33910">
    <property type="entry name" value="PROTEIN TRANSLOCASE SUBUNIT SECE"/>
    <property type="match status" value="1"/>
</dbReference>
<dbReference type="InterPro" id="IPR038379">
    <property type="entry name" value="SecE_sf"/>
</dbReference>
<keyword evidence="8 9" id="KW-0472">Membrane</keyword>
<name>A0A101FFV4_9THEO</name>
<feature type="region of interest" description="Disordered" evidence="10">
    <location>
        <begin position="1"/>
        <end position="99"/>
    </location>
</feature>
<feature type="compositionally biased region" description="Basic and acidic residues" evidence="10">
    <location>
        <begin position="81"/>
        <end position="95"/>
    </location>
</feature>
<keyword evidence="6 9" id="KW-1133">Transmembrane helix</keyword>
<keyword evidence="4 9" id="KW-0812">Transmembrane</keyword>
<evidence type="ECO:0000256" key="9">
    <source>
        <dbReference type="HAMAP-Rule" id="MF_00422"/>
    </source>
</evidence>
<evidence type="ECO:0000256" key="8">
    <source>
        <dbReference type="ARBA" id="ARBA00023136"/>
    </source>
</evidence>
<dbReference type="GO" id="GO:0008320">
    <property type="term" value="F:protein transmembrane transporter activity"/>
    <property type="evidence" value="ECO:0007669"/>
    <property type="project" value="UniProtKB-UniRule"/>
</dbReference>
<evidence type="ECO:0000256" key="2">
    <source>
        <dbReference type="ARBA" id="ARBA00022448"/>
    </source>
</evidence>
<comment type="function">
    <text evidence="9">Essential subunit of the Sec protein translocation channel SecYEG. Clamps together the 2 halves of SecY. May contact the channel plug during translocation.</text>
</comment>
<dbReference type="InterPro" id="IPR005807">
    <property type="entry name" value="SecE_bac"/>
</dbReference>
<feature type="transmembrane region" description="Helical" evidence="9">
    <location>
        <begin position="127"/>
        <end position="148"/>
    </location>
</feature>
<feature type="compositionally biased region" description="Basic and acidic residues" evidence="10">
    <location>
        <begin position="21"/>
        <end position="36"/>
    </location>
</feature>
<evidence type="ECO:0000256" key="5">
    <source>
        <dbReference type="ARBA" id="ARBA00022927"/>
    </source>
</evidence>
<comment type="subunit">
    <text evidence="9">Component of the Sec protein translocase complex. Heterotrimer consisting of SecY, SecE and SecG subunits. The heterotrimers can form oligomers, although 1 heterotrimer is thought to be able to translocate proteins. Interacts with the ribosome. Interacts with SecDF, and other proteins may be involved. Interacts with SecA.</text>
</comment>
<accession>A0A101FFV4</accession>